<proteinExistence type="predicted"/>
<dbReference type="Proteomes" id="UP000215086">
    <property type="component" value="Chromosome"/>
</dbReference>
<reference evidence="2 3" key="1">
    <citation type="journal article" name="Front. Microbiol.">
        <title>Sugar Metabolism of the First Thermophilic Planctomycete Thermogutta terrifontis: Comparative Genomic and Transcriptomic Approaches.</title>
        <authorList>
            <person name="Elcheninov A.G."/>
            <person name="Menzel P."/>
            <person name="Gudbergsdottir S.R."/>
            <person name="Slesarev A.I."/>
            <person name="Kadnikov V.V."/>
            <person name="Krogh A."/>
            <person name="Bonch-Osmolovskaya E.A."/>
            <person name="Peng X."/>
            <person name="Kublanov I.V."/>
        </authorList>
    </citation>
    <scope>NUCLEOTIDE SEQUENCE [LARGE SCALE GENOMIC DNA]</scope>
    <source>
        <strain evidence="2 3">R1</strain>
    </source>
</reference>
<feature type="region of interest" description="Disordered" evidence="1">
    <location>
        <begin position="114"/>
        <end position="147"/>
    </location>
</feature>
<evidence type="ECO:0000256" key="1">
    <source>
        <dbReference type="SAM" id="MobiDB-lite"/>
    </source>
</evidence>
<dbReference type="EMBL" id="CP018477">
    <property type="protein sequence ID" value="ASV76533.1"/>
    <property type="molecule type" value="Genomic_DNA"/>
</dbReference>
<dbReference type="KEGG" id="ttf:THTE_3932"/>
<organism evidence="2 3">
    <name type="scientific">Thermogutta terrifontis</name>
    <dbReference type="NCBI Taxonomy" id="1331910"/>
    <lineage>
        <taxon>Bacteria</taxon>
        <taxon>Pseudomonadati</taxon>
        <taxon>Planctomycetota</taxon>
        <taxon>Planctomycetia</taxon>
        <taxon>Pirellulales</taxon>
        <taxon>Thermoguttaceae</taxon>
        <taxon>Thermogutta</taxon>
    </lineage>
</organism>
<evidence type="ECO:0000313" key="2">
    <source>
        <dbReference type="EMBL" id="ASV76533.1"/>
    </source>
</evidence>
<keyword evidence="3" id="KW-1185">Reference proteome</keyword>
<gene>
    <name evidence="2" type="ORF">THTE_3932</name>
</gene>
<feature type="compositionally biased region" description="Polar residues" evidence="1">
    <location>
        <begin position="133"/>
        <end position="143"/>
    </location>
</feature>
<sequence length="421" mass="46601">MLLVFFAERSSSETAVKTLSELRAPFRTACEAVIVQPDEKIRTASGEILLRNDPAFAELGNHPGLAIISFLKSPKENEDFGKVVATFACDEQDGFSPARRQAIVEALASLIGSGPASTPKPMQGTADAPAGSGPQSASQSPRPGNSDVALATHLAPIQEADMWLSSYAQGVAQARREKKMLLVYLYPEKNVSLREKFEGTALRDSRVLQELVHYVRVRLPESVTVDRDGKTVRLLDAPSLSEMEGQPGLFIVDYASEGEKYYGEVVSVFPFLDGRPYTADEMLAILTLPPGTLTQRTMVYAVRVHPERPRSILGRPDPYLFSEAEQHSQYQARIRLQGHHFWESRFARIIRAMRGQNTASEVCAESWPGQGLLRAALECVRCWRLSPGHWRAVSSRADAYGYDIKRGSNGVWYATGIFVNR</sequence>
<protein>
    <submittedName>
        <fullName evidence="2">Uncharacterized protein</fullName>
    </submittedName>
</protein>
<dbReference type="AlphaFoldDB" id="A0A286RKN6"/>
<evidence type="ECO:0000313" key="3">
    <source>
        <dbReference type="Proteomes" id="UP000215086"/>
    </source>
</evidence>
<accession>A0A286RKN6</accession>
<name>A0A286RKN6_9BACT</name>